<reference evidence="2" key="1">
    <citation type="journal article" date="2022" name="bioRxiv">
        <title>Sequencing and chromosome-scale assembly of the giantPleurodeles waltlgenome.</title>
        <authorList>
            <person name="Brown T."/>
            <person name="Elewa A."/>
            <person name="Iarovenko S."/>
            <person name="Subramanian E."/>
            <person name="Araus A.J."/>
            <person name="Petzold A."/>
            <person name="Susuki M."/>
            <person name="Suzuki K.-i.T."/>
            <person name="Hayashi T."/>
            <person name="Toyoda A."/>
            <person name="Oliveira C."/>
            <person name="Osipova E."/>
            <person name="Leigh N.D."/>
            <person name="Simon A."/>
            <person name="Yun M.H."/>
        </authorList>
    </citation>
    <scope>NUCLEOTIDE SEQUENCE</scope>
    <source>
        <strain evidence="2">20211129_DDA</strain>
        <tissue evidence="2">Liver</tissue>
    </source>
</reference>
<dbReference type="Proteomes" id="UP001066276">
    <property type="component" value="Chromosome 2_1"/>
</dbReference>
<feature type="compositionally biased region" description="Polar residues" evidence="1">
    <location>
        <begin position="168"/>
        <end position="181"/>
    </location>
</feature>
<dbReference type="AlphaFoldDB" id="A0AAV7V9W9"/>
<evidence type="ECO:0000256" key="1">
    <source>
        <dbReference type="SAM" id="MobiDB-lite"/>
    </source>
</evidence>
<proteinExistence type="predicted"/>
<sequence length="238" mass="25880">MAATPACEGRLLAPSSQPPLSHPNCRRWVRPAQGPHRESVGMREVGPGNRRPRCMEILTVSPGPCVPPLPQVSACHPRASDHRRPLPTHKPRSRPLQWRHPLAHSPISRCLPVQASGTTHGAPDTRGAVQRSRLIRATMGICSAGGSPRPPHSRRLPGSPHSIRSAGGHNQSAQCGVSPATQAAPAGVPSYLFLLPCGAHQALGPARLRRPWHAWHHKSVCVPGRKQTQRRWGRMRQD</sequence>
<feature type="region of interest" description="Disordered" evidence="1">
    <location>
        <begin position="141"/>
        <end position="181"/>
    </location>
</feature>
<comment type="caution">
    <text evidence="2">The sequence shown here is derived from an EMBL/GenBank/DDBJ whole genome shotgun (WGS) entry which is preliminary data.</text>
</comment>
<evidence type="ECO:0000313" key="2">
    <source>
        <dbReference type="EMBL" id="KAJ1198364.1"/>
    </source>
</evidence>
<gene>
    <name evidence="2" type="ORF">NDU88_002205</name>
</gene>
<accession>A0AAV7V9W9</accession>
<name>A0AAV7V9W9_PLEWA</name>
<organism evidence="2 3">
    <name type="scientific">Pleurodeles waltl</name>
    <name type="common">Iberian ribbed newt</name>
    <dbReference type="NCBI Taxonomy" id="8319"/>
    <lineage>
        <taxon>Eukaryota</taxon>
        <taxon>Metazoa</taxon>
        <taxon>Chordata</taxon>
        <taxon>Craniata</taxon>
        <taxon>Vertebrata</taxon>
        <taxon>Euteleostomi</taxon>
        <taxon>Amphibia</taxon>
        <taxon>Batrachia</taxon>
        <taxon>Caudata</taxon>
        <taxon>Salamandroidea</taxon>
        <taxon>Salamandridae</taxon>
        <taxon>Pleurodelinae</taxon>
        <taxon>Pleurodeles</taxon>
    </lineage>
</organism>
<evidence type="ECO:0000313" key="3">
    <source>
        <dbReference type="Proteomes" id="UP001066276"/>
    </source>
</evidence>
<feature type="region of interest" description="Disordered" evidence="1">
    <location>
        <begin position="76"/>
        <end position="96"/>
    </location>
</feature>
<feature type="region of interest" description="Disordered" evidence="1">
    <location>
        <begin position="1"/>
        <end position="25"/>
    </location>
</feature>
<protein>
    <submittedName>
        <fullName evidence="2">Uncharacterized protein</fullName>
    </submittedName>
</protein>
<keyword evidence="3" id="KW-1185">Reference proteome</keyword>
<dbReference type="EMBL" id="JANPWB010000003">
    <property type="protein sequence ID" value="KAJ1198364.1"/>
    <property type="molecule type" value="Genomic_DNA"/>
</dbReference>